<evidence type="ECO:0000313" key="1">
    <source>
        <dbReference type="EMBL" id="CAG7696127.1"/>
    </source>
</evidence>
<reference evidence="1" key="1">
    <citation type="submission" date="2021-06" db="EMBL/GenBank/DDBJ databases">
        <authorList>
            <person name="Hodson N. C."/>
            <person name="Mongue J. A."/>
            <person name="Jaron S. K."/>
        </authorList>
    </citation>
    <scope>NUCLEOTIDE SEQUENCE</scope>
</reference>
<feature type="non-terminal residue" evidence="1">
    <location>
        <position position="1"/>
    </location>
</feature>
<comment type="caution">
    <text evidence="1">The sequence shown here is derived from an EMBL/GenBank/DDBJ whole genome shotgun (WGS) entry which is preliminary data.</text>
</comment>
<dbReference type="AlphaFoldDB" id="A0A8J2JT93"/>
<sequence>SLLLTPTDSRILNPRTDYGEKLGNPEPREWGRIRTVTLTTIGEV</sequence>
<protein>
    <submittedName>
        <fullName evidence="1">Uncharacterized protein</fullName>
    </submittedName>
</protein>
<keyword evidence="2" id="KW-1185">Reference proteome</keyword>
<gene>
    <name evidence="1" type="ORF">AFUS01_LOCUS3915</name>
</gene>
<name>A0A8J2JT93_9HEXA</name>
<organism evidence="1 2">
    <name type="scientific">Allacma fusca</name>
    <dbReference type="NCBI Taxonomy" id="39272"/>
    <lineage>
        <taxon>Eukaryota</taxon>
        <taxon>Metazoa</taxon>
        <taxon>Ecdysozoa</taxon>
        <taxon>Arthropoda</taxon>
        <taxon>Hexapoda</taxon>
        <taxon>Collembola</taxon>
        <taxon>Symphypleona</taxon>
        <taxon>Sminthuridae</taxon>
        <taxon>Allacma</taxon>
    </lineage>
</organism>
<accession>A0A8J2JT93</accession>
<proteinExistence type="predicted"/>
<dbReference type="Proteomes" id="UP000708208">
    <property type="component" value="Unassembled WGS sequence"/>
</dbReference>
<dbReference type="EMBL" id="CAJVCH010024068">
    <property type="protein sequence ID" value="CAG7696127.1"/>
    <property type="molecule type" value="Genomic_DNA"/>
</dbReference>
<evidence type="ECO:0000313" key="2">
    <source>
        <dbReference type="Proteomes" id="UP000708208"/>
    </source>
</evidence>